<accession>A0A845E3G4</accession>
<gene>
    <name evidence="1" type="ORF">GLV98_12370</name>
</gene>
<dbReference type="AlphaFoldDB" id="A0A845E3G4"/>
<dbReference type="InterPro" id="IPR020278">
    <property type="entry name" value="YqaH-like"/>
</dbReference>
<evidence type="ECO:0000313" key="1">
    <source>
        <dbReference type="EMBL" id="MYL50284.1"/>
    </source>
</evidence>
<protein>
    <submittedName>
        <fullName evidence="1">Uncharacterized protein</fullName>
    </submittedName>
</protein>
<reference evidence="1 2" key="1">
    <citation type="submission" date="2019-11" db="EMBL/GenBank/DDBJ databases">
        <title>Genome sequences of 17 halophilic strains isolated from different environments.</title>
        <authorList>
            <person name="Furrow R.E."/>
        </authorList>
    </citation>
    <scope>NUCLEOTIDE SEQUENCE [LARGE SCALE GENOMIC DNA]</scope>
    <source>
        <strain evidence="1 2">22505_10_Sand</strain>
    </source>
</reference>
<proteinExistence type="predicted"/>
<sequence length="95" mass="10755">MNIDQFLKNDLGTVAKEAKCLKDLQEDLKEKVAACDTEGVYTVCKDIQKSTQVLVELKAKKDRQIELTQISQKLHDQGILCTVVRRYENAKAQTS</sequence>
<evidence type="ECO:0000313" key="2">
    <source>
        <dbReference type="Proteomes" id="UP000447393"/>
    </source>
</evidence>
<dbReference type="OrthoDB" id="2455720at2"/>
<comment type="caution">
    <text evidence="1">The sequence shown here is derived from an EMBL/GenBank/DDBJ whole genome shotgun (WGS) entry which is preliminary data.</text>
</comment>
<dbReference type="Pfam" id="PF17448">
    <property type="entry name" value="YqaH"/>
    <property type="match status" value="1"/>
</dbReference>
<name>A0A845E3G4_9BACI</name>
<dbReference type="EMBL" id="WMEZ01000004">
    <property type="protein sequence ID" value="MYL50284.1"/>
    <property type="molecule type" value="Genomic_DNA"/>
</dbReference>
<dbReference type="RefSeq" id="WP_160915603.1">
    <property type="nucleotide sequence ID" value="NZ_WMEZ01000004.1"/>
</dbReference>
<organism evidence="1 2">
    <name type="scientific">Halobacillus litoralis</name>
    <dbReference type="NCBI Taxonomy" id="45668"/>
    <lineage>
        <taxon>Bacteria</taxon>
        <taxon>Bacillati</taxon>
        <taxon>Bacillota</taxon>
        <taxon>Bacilli</taxon>
        <taxon>Bacillales</taxon>
        <taxon>Bacillaceae</taxon>
        <taxon>Halobacillus</taxon>
    </lineage>
</organism>
<dbReference type="Proteomes" id="UP000447393">
    <property type="component" value="Unassembled WGS sequence"/>
</dbReference>